<accession>A0A7L2DIA8</accession>
<proteinExistence type="inferred from homology"/>
<keyword evidence="1" id="KW-0547">Nucleotide-binding</keyword>
<keyword evidence="1" id="KW-0808">Transferase</keyword>
<evidence type="ECO:0000259" key="2">
    <source>
        <dbReference type="PROSITE" id="PS51189"/>
    </source>
</evidence>
<dbReference type="Pfam" id="PF02259">
    <property type="entry name" value="FAT"/>
    <property type="match status" value="1"/>
</dbReference>
<dbReference type="InterPro" id="IPR050517">
    <property type="entry name" value="DDR_Repair_Kinase"/>
</dbReference>
<dbReference type="PROSITE" id="PS51189">
    <property type="entry name" value="FAT"/>
    <property type="match status" value="1"/>
</dbReference>
<gene>
    <name evidence="3" type="primary">Mtor_1</name>
    <name evidence="3" type="ORF">CATFUS_R04323</name>
</gene>
<protein>
    <recommendedName>
        <fullName evidence="1">Serine/threonine-protein kinase TOR</fullName>
        <ecNumber evidence="1">2.7.11.1</ecNumber>
    </recommendedName>
</protein>
<dbReference type="FunFam" id="1.25.10.10:FF:000060">
    <property type="entry name" value="Serine/threonine-protein kinase mTOR"/>
    <property type="match status" value="1"/>
</dbReference>
<dbReference type="GO" id="GO:0005634">
    <property type="term" value="C:nucleus"/>
    <property type="evidence" value="ECO:0007669"/>
    <property type="project" value="TreeGrafter"/>
</dbReference>
<dbReference type="GO" id="GO:0038202">
    <property type="term" value="P:TORC1 signaling"/>
    <property type="evidence" value="ECO:0007669"/>
    <property type="project" value="TreeGrafter"/>
</dbReference>
<dbReference type="FunFam" id="1.25.10.10:FF:000094">
    <property type="entry name" value="Serine/threonine-protein kinase mTOR"/>
    <property type="match status" value="1"/>
</dbReference>
<dbReference type="Gene3D" id="1.25.10.10">
    <property type="entry name" value="Leucine-rich Repeat Variant"/>
    <property type="match status" value="5"/>
</dbReference>
<name>A0A7L2DIA8_CATFU</name>
<dbReference type="InterPro" id="IPR016024">
    <property type="entry name" value="ARM-type_fold"/>
</dbReference>
<dbReference type="PANTHER" id="PTHR11139:SF9">
    <property type="entry name" value="SERINE_THREONINE-PROTEIN KINASE MTOR"/>
    <property type="match status" value="1"/>
</dbReference>
<evidence type="ECO:0000313" key="3">
    <source>
        <dbReference type="EMBL" id="NXQ49357.1"/>
    </source>
</evidence>
<dbReference type="Gene3D" id="1.25.40.10">
    <property type="entry name" value="Tetratricopeptide repeat domain"/>
    <property type="match status" value="1"/>
</dbReference>
<dbReference type="GO" id="GO:0031932">
    <property type="term" value="C:TORC2 complex"/>
    <property type="evidence" value="ECO:0007669"/>
    <property type="project" value="TreeGrafter"/>
</dbReference>
<dbReference type="InterPro" id="IPR024585">
    <property type="entry name" value="mTOR_dom"/>
</dbReference>
<dbReference type="InterPro" id="IPR011989">
    <property type="entry name" value="ARM-like"/>
</dbReference>
<keyword evidence="4" id="KW-1185">Reference proteome</keyword>
<feature type="non-terminal residue" evidence="3">
    <location>
        <position position="1"/>
    </location>
</feature>
<dbReference type="GO" id="GO:0005737">
    <property type="term" value="C:cytoplasm"/>
    <property type="evidence" value="ECO:0007669"/>
    <property type="project" value="TreeGrafter"/>
</dbReference>
<keyword evidence="1 3" id="KW-0418">Kinase</keyword>
<dbReference type="SMART" id="SM01346">
    <property type="entry name" value="DUF3385"/>
    <property type="match status" value="1"/>
</dbReference>
<comment type="caution">
    <text evidence="3">The sequence shown here is derived from an EMBL/GenBank/DDBJ whole genome shotgun (WGS) entry which is preliminary data.</text>
</comment>
<dbReference type="EMBL" id="VWYD01027525">
    <property type="protein sequence ID" value="NXQ49357.1"/>
    <property type="molecule type" value="Genomic_DNA"/>
</dbReference>
<evidence type="ECO:0000256" key="1">
    <source>
        <dbReference type="RuleBase" id="RU364109"/>
    </source>
</evidence>
<dbReference type="GO" id="GO:0004674">
    <property type="term" value="F:protein serine/threonine kinase activity"/>
    <property type="evidence" value="ECO:0007669"/>
    <property type="project" value="UniProtKB-KW"/>
</dbReference>
<reference evidence="3 4" key="1">
    <citation type="submission" date="2019-09" db="EMBL/GenBank/DDBJ databases">
        <title>Bird 10,000 Genomes (B10K) Project - Family phase.</title>
        <authorList>
            <person name="Zhang G."/>
        </authorList>
    </citation>
    <scope>NUCLEOTIDE SEQUENCE [LARGE SCALE GENOMIC DNA]</scope>
    <source>
        <strain evidence="3">B10K-DU-001-17</strain>
        <tissue evidence="3">Muscle</tissue>
    </source>
</reference>
<evidence type="ECO:0000313" key="4">
    <source>
        <dbReference type="Proteomes" id="UP000519684"/>
    </source>
</evidence>
<dbReference type="InterPro" id="IPR011990">
    <property type="entry name" value="TPR-like_helical_dom_sf"/>
</dbReference>
<dbReference type="InterPro" id="IPR003151">
    <property type="entry name" value="PIK-rel_kinase_FAT"/>
</dbReference>
<dbReference type="Pfam" id="PF11865">
    <property type="entry name" value="mTOR_dom"/>
    <property type="match status" value="1"/>
</dbReference>
<dbReference type="InterPro" id="IPR014009">
    <property type="entry name" value="PIK_FAT"/>
</dbReference>
<dbReference type="FunFam" id="1.25.10.10:FF:000083">
    <property type="entry name" value="Serine/threonine-protein kinase TOR"/>
    <property type="match status" value="1"/>
</dbReference>
<dbReference type="FunFam" id="1.25.10.10:FF:000532">
    <property type="entry name" value="Serine/threonine-protein kinase mTOR"/>
    <property type="match status" value="1"/>
</dbReference>
<dbReference type="Proteomes" id="UP000519684">
    <property type="component" value="Unassembled WGS sequence"/>
</dbReference>
<dbReference type="EC" id="2.7.11.1" evidence="1"/>
<dbReference type="GO" id="GO:0031931">
    <property type="term" value="C:TORC1 complex"/>
    <property type="evidence" value="ECO:0007669"/>
    <property type="project" value="TreeGrafter"/>
</dbReference>
<keyword evidence="1" id="KW-0723">Serine/threonine-protein kinase</keyword>
<dbReference type="GO" id="GO:0016242">
    <property type="term" value="P:negative regulation of macroautophagy"/>
    <property type="evidence" value="ECO:0007669"/>
    <property type="project" value="TreeGrafter"/>
</dbReference>
<dbReference type="SUPFAM" id="SSF48371">
    <property type="entry name" value="ARM repeat"/>
    <property type="match status" value="1"/>
</dbReference>
<sequence length="1680" mass="190268">TMSGTVSILQQFANGLKSRSEETRAKAAKDLQHYVTMELREMSQEESTRFYDQLNHHIFELVSSSDANERKGGILAIASLIGVEGGNATRIGRFANYLRNLLPSNDPVVMEMASKAIGRLAMAGDTFTAEYVEFEVKRALEWLGADRNEGRRHAAVLVLRELAISVPTFFFQQVQPFFDNIFVAVWDPKQAIREGAVSALRACLILTTQREPKEMQKPQWYRDAVQIWVTLYWEHLTQLLFIFLMLLYFVQRLREEMEEITQQQLVHDKYCKDLMGFSTKPRHITPFTSFQSLQPSQSNALAGLLGYSAHQGIMGFATSPVPAKSTLVESRCCRDLMEEKFDQVCQWVLKCRTSKNSLIQMTVLNLLPRLAAFRPSAFTADQYLPDTMNHVLSCVKKEKERTAAFQALGLLSVAVRSEFQAYLPKVLEIIKAALPPKDFAHKRQKSVQVDATVFTCISMLARAMGPSIQQDIKELLEPMLAVGLSPALTAVLYDLSRQIPQLKKDIQDGLLKMLSLVLMHKPLRHPGMPKGLAHQLASPSLTNIPEASDVGSITLALRTLGSFEFEGHSLTQFVRHCADHFLNSEHKEIRMEAARTCSRLLTPSIHLISGHAHVVSQTAVQVVADVLSKLLVVGITDPDPDIRFCVLASLDERFDAHLAQAENLQALFVALNDQVFEIRELAICTVGRLSSMNPAFVMPFLRKMLIQILTELEHSGVGRIKEQSARMLGHLVSNAPRLIRPYMEPILKALIVKLKDPDPDPNPGVINNVLATIGELAQVSGLEMRKWVDELFIIIMDMLQDSSLLAKRQVALWTLGQLVASTGYVVEPYRKYPTLLEVLLNFLKTEQNQGTRRQAIRVLGLLGALDPYKHKVNIGMIDQSRDASAVSLSESKSSQDSSDYSTSEMLVNMGNLPLDEFYPAVSMVALMRIFRDQSLSQHHTMVVQAITFIFKSLGLKCVQFLPQVMPTFLNVIRVCDGAIREFLFQQLGMLVSFVRSHIRPYMDEIVTLMRRLFSTAMNVLKVQSVLKIENCSPSLQFPLNLSTHCLLQFAFLVIVILFHDFSLQLLNAIQLFGANLDDYLHLLLPPIVKLFDAPDVPLVARKAALETVDRLTESLDFTDYASRIIHPIVRTLDQSPELRTTAMDTLSSLVFQLGKKYQIFIPMVNKVLVRHRINHQRYDVLICRIVKGYTLADEEEDPLIYQHRMLRSNQGETLATGPVETGPMKKLHVSTINLQKAWGAARRVSKDDWLEWLRRLSLELLKDSSSPSLRSCWALAQAYNPMARDLFNAAFVSCWSELNEDQQDELIRSIELALTSQDIAEVTQTLLNLAEFMEHSDKGPLPLRDDNGIVLLGERAAKCRAYAKALHYKELEFQKGPTPAILESLISINNKLQQPEAAAGVLEYAMKHFGELEIQATWYEKLHEWEDALVAYDKKMDTNKDDPELMLGRMRCLEALGEWGQLHQQCCEKWTQVNDETQAKMARMAAAAAWGLGQWDSMEEYTCMIPRDTHDGAFYRAVLALHQDLFSLAQQCIDKARDLLDAELTAMAGESYSRAYGAMVSCQMLSELEEVIQYKLVPERREIIRQIWWERLQGCQRIVEDWQRILMVRSLVVNPHEDMRTWLKYASLCGKSGRLALAHKTLVLLLGVDPSRQLDHPLPTVHPQVTYAYMKHMWKSARKV</sequence>
<feature type="non-terminal residue" evidence="3">
    <location>
        <position position="1680"/>
    </location>
</feature>
<organism evidence="3 4">
    <name type="scientific">Catharus fuscescens</name>
    <name type="common">Veery</name>
    <name type="synonym">Turdus fuscescens</name>
    <dbReference type="NCBI Taxonomy" id="159581"/>
    <lineage>
        <taxon>Eukaryota</taxon>
        <taxon>Metazoa</taxon>
        <taxon>Chordata</taxon>
        <taxon>Craniata</taxon>
        <taxon>Vertebrata</taxon>
        <taxon>Euteleostomi</taxon>
        <taxon>Archelosauria</taxon>
        <taxon>Archosauria</taxon>
        <taxon>Dinosauria</taxon>
        <taxon>Saurischia</taxon>
        <taxon>Theropoda</taxon>
        <taxon>Coelurosauria</taxon>
        <taxon>Aves</taxon>
        <taxon>Neognathae</taxon>
        <taxon>Neoaves</taxon>
        <taxon>Telluraves</taxon>
        <taxon>Australaves</taxon>
        <taxon>Passeriformes</taxon>
        <taxon>Turdidae</taxon>
        <taxon>Catharus</taxon>
    </lineage>
</organism>
<dbReference type="GO" id="GO:0005524">
    <property type="term" value="F:ATP binding"/>
    <property type="evidence" value="ECO:0007669"/>
    <property type="project" value="UniProtKB-KW"/>
</dbReference>
<comment type="similarity">
    <text evidence="1">Belongs to the PI3/PI4-kinase family.</text>
</comment>
<keyword evidence="1" id="KW-0067">ATP-binding</keyword>
<comment type="catalytic activity">
    <reaction evidence="1">
        <text>L-threonyl-[protein] + ATP = O-phospho-L-threonyl-[protein] + ADP + H(+)</text>
        <dbReference type="Rhea" id="RHEA:46608"/>
        <dbReference type="Rhea" id="RHEA-COMP:11060"/>
        <dbReference type="Rhea" id="RHEA-COMP:11605"/>
        <dbReference type="ChEBI" id="CHEBI:15378"/>
        <dbReference type="ChEBI" id="CHEBI:30013"/>
        <dbReference type="ChEBI" id="CHEBI:30616"/>
        <dbReference type="ChEBI" id="CHEBI:61977"/>
        <dbReference type="ChEBI" id="CHEBI:456216"/>
        <dbReference type="EC" id="2.7.11.1"/>
    </reaction>
</comment>
<dbReference type="PANTHER" id="PTHR11139">
    <property type="entry name" value="ATAXIA TELANGIECTASIA MUTATED ATM -RELATED"/>
    <property type="match status" value="1"/>
</dbReference>
<feature type="domain" description="FAT" evidence="2">
    <location>
        <begin position="1351"/>
        <end position="1680"/>
    </location>
</feature>